<dbReference type="OrthoDB" id="6608471at2759"/>
<evidence type="ECO:0008006" key="12">
    <source>
        <dbReference type="Google" id="ProtNLM"/>
    </source>
</evidence>
<evidence type="ECO:0000256" key="6">
    <source>
        <dbReference type="ARBA" id="ARBA00022989"/>
    </source>
</evidence>
<dbReference type="GO" id="GO:0006865">
    <property type="term" value="P:amino acid transport"/>
    <property type="evidence" value="ECO:0007669"/>
    <property type="project" value="UniProtKB-KW"/>
</dbReference>
<dbReference type="KEGG" id="malb:109960283"/>
<dbReference type="InterPro" id="IPR004686">
    <property type="entry name" value="Mtc"/>
</dbReference>
<protein>
    <recommendedName>
        <fullName evidence="12">Sideroflexin 4</fullName>
    </recommendedName>
</protein>
<dbReference type="PANTHER" id="PTHR11153:SF3">
    <property type="entry name" value="SIDEROFLEXIN-4"/>
    <property type="match status" value="1"/>
</dbReference>
<evidence type="ECO:0000256" key="7">
    <source>
        <dbReference type="ARBA" id="ARBA00023128"/>
    </source>
</evidence>
<dbReference type="STRING" id="43700.ENSMALP00000012090"/>
<dbReference type="GO" id="GO:0005743">
    <property type="term" value="C:mitochondrial inner membrane"/>
    <property type="evidence" value="ECO:0007669"/>
    <property type="project" value="TreeGrafter"/>
</dbReference>
<evidence type="ECO:0000313" key="11">
    <source>
        <dbReference type="Proteomes" id="UP000261600"/>
    </source>
</evidence>
<dbReference type="AlphaFoldDB" id="A0A3Q3J5T5"/>
<keyword evidence="7" id="KW-0496">Mitochondrion</keyword>
<evidence type="ECO:0000256" key="2">
    <source>
        <dbReference type="ARBA" id="ARBA00005974"/>
    </source>
</evidence>
<proteinExistence type="inferred from homology"/>
<keyword evidence="4 9" id="KW-0812">Transmembrane</keyword>
<evidence type="ECO:0000256" key="9">
    <source>
        <dbReference type="SAM" id="Phobius"/>
    </source>
</evidence>
<reference evidence="10" key="2">
    <citation type="submission" date="2025-09" db="UniProtKB">
        <authorList>
            <consortium name="Ensembl"/>
        </authorList>
    </citation>
    <scope>IDENTIFICATION</scope>
</reference>
<dbReference type="Ensembl" id="ENSMALT00000012348.1">
    <property type="protein sequence ID" value="ENSMALP00000012090.1"/>
    <property type="gene ID" value="ENSMALG00000008583.1"/>
</dbReference>
<reference evidence="10" key="1">
    <citation type="submission" date="2025-08" db="UniProtKB">
        <authorList>
            <consortium name="Ensembl"/>
        </authorList>
    </citation>
    <scope>IDENTIFICATION</scope>
</reference>
<dbReference type="Pfam" id="PF03820">
    <property type="entry name" value="SFXNs"/>
    <property type="match status" value="1"/>
</dbReference>
<evidence type="ECO:0000256" key="8">
    <source>
        <dbReference type="ARBA" id="ARBA00023136"/>
    </source>
</evidence>
<sequence length="303" mass="32999">MDPNLLYWKSEGQSFLSRLHIWANLLDPTYLLSSDAEILKAHASLGSGETNEEDVPAKTLSLSSVHAGSGAVLPLAFRPPAFLLISAPLVLGSFLPHSSVKPALFWQFLLQSYSAGFNYANRSSSPEQDKKRHFKELLLITGTVSCTTCAGALPHIFIKQLSIQSPPLRTFFRSILPIPLSAALAFFNVYTVRSVESETGIQVFDTNGNPVGISKAAGEKAVTETALSRAALFGMTAVIPNLLVLLIRGTRPFHHMSVVVVLGLMIPVSFSLFPQLEMIKKENLEEELQAAAGNGHLFYHRGL</sequence>
<dbReference type="PANTHER" id="PTHR11153">
    <property type="entry name" value="SIDEROFLEXIN"/>
    <property type="match status" value="1"/>
</dbReference>
<evidence type="ECO:0000256" key="1">
    <source>
        <dbReference type="ARBA" id="ARBA00004225"/>
    </source>
</evidence>
<dbReference type="RefSeq" id="XP_020455920.1">
    <property type="nucleotide sequence ID" value="XM_020600264.1"/>
</dbReference>
<feature type="transmembrane region" description="Helical" evidence="9">
    <location>
        <begin position="253"/>
        <end position="273"/>
    </location>
</feature>
<organism evidence="10 11">
    <name type="scientific">Monopterus albus</name>
    <name type="common">Swamp eel</name>
    <dbReference type="NCBI Taxonomy" id="43700"/>
    <lineage>
        <taxon>Eukaryota</taxon>
        <taxon>Metazoa</taxon>
        <taxon>Chordata</taxon>
        <taxon>Craniata</taxon>
        <taxon>Vertebrata</taxon>
        <taxon>Euteleostomi</taxon>
        <taxon>Actinopterygii</taxon>
        <taxon>Neopterygii</taxon>
        <taxon>Teleostei</taxon>
        <taxon>Neoteleostei</taxon>
        <taxon>Acanthomorphata</taxon>
        <taxon>Anabantaria</taxon>
        <taxon>Synbranchiformes</taxon>
        <taxon>Synbranchidae</taxon>
        <taxon>Monopterus</taxon>
    </lineage>
</organism>
<keyword evidence="8 9" id="KW-0472">Membrane</keyword>
<dbReference type="Proteomes" id="UP000261600">
    <property type="component" value="Unplaced"/>
</dbReference>
<evidence type="ECO:0000256" key="4">
    <source>
        <dbReference type="ARBA" id="ARBA00022692"/>
    </source>
</evidence>
<feature type="transmembrane region" description="Helical" evidence="9">
    <location>
        <begin position="230"/>
        <end position="247"/>
    </location>
</feature>
<dbReference type="CTD" id="119559"/>
<evidence type="ECO:0000256" key="5">
    <source>
        <dbReference type="ARBA" id="ARBA00022970"/>
    </source>
</evidence>
<feature type="transmembrane region" description="Helical" evidence="9">
    <location>
        <begin position="170"/>
        <end position="190"/>
    </location>
</feature>
<name>A0A3Q3J5T5_MONAL</name>
<accession>A0A3Q3J5T5</accession>
<evidence type="ECO:0000313" key="10">
    <source>
        <dbReference type="Ensembl" id="ENSMALP00000012090.1"/>
    </source>
</evidence>
<feature type="transmembrane region" description="Helical" evidence="9">
    <location>
        <begin position="137"/>
        <end position="158"/>
    </location>
</feature>
<comment type="subcellular location">
    <subcellularLocation>
        <location evidence="1">Mitochondrion membrane</location>
        <topology evidence="1">Multi-pass membrane protein</topology>
    </subcellularLocation>
</comment>
<evidence type="ECO:0000256" key="3">
    <source>
        <dbReference type="ARBA" id="ARBA00022448"/>
    </source>
</evidence>
<keyword evidence="6 9" id="KW-1133">Transmembrane helix</keyword>
<dbReference type="GeneID" id="109960283"/>
<comment type="similarity">
    <text evidence="2">Belongs to the sideroflexin family.</text>
</comment>
<dbReference type="GO" id="GO:1990542">
    <property type="term" value="P:mitochondrial transmembrane transport"/>
    <property type="evidence" value="ECO:0007669"/>
    <property type="project" value="TreeGrafter"/>
</dbReference>
<dbReference type="GO" id="GO:0015075">
    <property type="term" value="F:monoatomic ion transmembrane transporter activity"/>
    <property type="evidence" value="ECO:0007669"/>
    <property type="project" value="InterPro"/>
</dbReference>
<keyword evidence="5" id="KW-0029">Amino-acid transport</keyword>
<keyword evidence="11" id="KW-1185">Reference proteome</keyword>
<keyword evidence="3" id="KW-0813">Transport</keyword>